<comment type="caution">
    <text evidence="5">The sequence shown here is derived from an EMBL/GenBank/DDBJ whole genome shotgun (WGS) entry which is preliminary data.</text>
</comment>
<keyword evidence="5" id="KW-0378">Hydrolase</keyword>
<feature type="compositionally biased region" description="Pro residues" evidence="2">
    <location>
        <begin position="730"/>
        <end position="750"/>
    </location>
</feature>
<evidence type="ECO:0000313" key="5">
    <source>
        <dbReference type="EMBL" id="MBO0934440.1"/>
    </source>
</evidence>
<feature type="transmembrane region" description="Helical" evidence="3">
    <location>
        <begin position="179"/>
        <end position="200"/>
    </location>
</feature>
<keyword evidence="3" id="KW-1133">Transmembrane helix</keyword>
<feature type="region of interest" description="Disordered" evidence="2">
    <location>
        <begin position="344"/>
        <end position="366"/>
    </location>
</feature>
<feature type="transmembrane region" description="Helical" evidence="3">
    <location>
        <begin position="20"/>
        <end position="39"/>
    </location>
</feature>
<evidence type="ECO:0000256" key="1">
    <source>
        <dbReference type="SAM" id="Coils"/>
    </source>
</evidence>
<dbReference type="EMBL" id="JAFMYU010000031">
    <property type="protein sequence ID" value="MBO0934440.1"/>
    <property type="molecule type" value="Genomic_DNA"/>
</dbReference>
<feature type="transmembrane region" description="Helical" evidence="3">
    <location>
        <begin position="51"/>
        <end position="71"/>
    </location>
</feature>
<dbReference type="AlphaFoldDB" id="A0A939GCR2"/>
<evidence type="ECO:0000256" key="3">
    <source>
        <dbReference type="SAM" id="Phobius"/>
    </source>
</evidence>
<feature type="transmembrane region" description="Helical" evidence="3">
    <location>
        <begin position="314"/>
        <end position="338"/>
    </location>
</feature>
<feature type="compositionally biased region" description="Pro residues" evidence="2">
    <location>
        <begin position="698"/>
        <end position="708"/>
    </location>
</feature>
<dbReference type="Pfam" id="PF05569">
    <property type="entry name" value="Peptidase_M56"/>
    <property type="match status" value="1"/>
</dbReference>
<keyword evidence="5" id="KW-0645">Protease</keyword>
<feature type="coiled-coil region" evidence="1">
    <location>
        <begin position="486"/>
        <end position="538"/>
    </location>
</feature>
<sequence length="760" mass="82576">MMLTNWLNNPTAEALGWTLIHAGWQGFAVVLTVAVLFHLLRRGPAALRYRLGMSGLFVQVLASVGTFASYYKPQSLIGTATEVGLAGNRPVALLTSSNDSWQYDVQVFLATHLTEVVWLWLIGVALFGIRLVGGWAYVQRLRTTAILPVATTLLDATARMAQKLNVSARVRVTARVTSPLVVGVLKPVVLWPVGLLAGLSMADVEAVLAHELAHVRRHDYLFNLVQSVVEVLYFFHPALWWLSARVREEREHCCDDLAVAAIGDARTLARALALVEAWQRDSAPAPALTMAFAGKRQLLLQRVRRMLGVPTRPLVSNGSLAGLTLATLLLLSLSVYAVQQTEGPKPARGAANAAPPKANRRYKVDGNSEYGLTNSGRLSYVVWKGQKLPASRVGQLQRQLDLVMGGKLNLDTVKQPDRDILLTIIEKNAAFDAGMKALSDGMAHIDYTTIDAAASANIPNVPDASEEQLAIISDSTPVAPADTAQLRAVKLKMEALTKEMQKIMAERQPLADKLSKKMVELAQENRGLQQQAGQFSKQQAVLAKQEAELARQQVLLAQKLRPLAVDIERLSRQNTTQANRLRQQKERQRTQLEEQMGNLGTRMGKLGSKMGVLGGQLQPLESVKTRIELLADSISKLYEPTYALSDELAKLSQQLAQQVEEQTEAATRIAEETLERIEVVEGDVVHMRPARAPRAPRRPPVAPHPPRPAVAAPAPHPAVAAPPASHPAIATPPAPAVAPTPAPAPASPSKPPKHLKSTSV</sequence>
<accession>A0A939GCR2</accession>
<keyword evidence="3" id="KW-0472">Membrane</keyword>
<keyword evidence="1" id="KW-0175">Coiled coil</keyword>
<feature type="domain" description="Peptidase M56" evidence="4">
    <location>
        <begin position="26"/>
        <end position="266"/>
    </location>
</feature>
<dbReference type="PANTHER" id="PTHR34978:SF3">
    <property type="entry name" value="SLR0241 PROTEIN"/>
    <property type="match status" value="1"/>
</dbReference>
<feature type="compositionally biased region" description="Low complexity" evidence="2">
    <location>
        <begin position="344"/>
        <end position="357"/>
    </location>
</feature>
<evidence type="ECO:0000256" key="2">
    <source>
        <dbReference type="SAM" id="MobiDB-lite"/>
    </source>
</evidence>
<feature type="region of interest" description="Disordered" evidence="2">
    <location>
        <begin position="688"/>
        <end position="760"/>
    </location>
</feature>
<proteinExistence type="predicted"/>
<dbReference type="PANTHER" id="PTHR34978">
    <property type="entry name" value="POSSIBLE SENSOR-TRANSDUCER PROTEIN BLAR"/>
    <property type="match status" value="1"/>
</dbReference>
<dbReference type="InterPro" id="IPR008756">
    <property type="entry name" value="Peptidase_M56"/>
</dbReference>
<dbReference type="RefSeq" id="WP_207338404.1">
    <property type="nucleotide sequence ID" value="NZ_JAFMYU010000031.1"/>
</dbReference>
<reference evidence="5 6" key="1">
    <citation type="submission" date="2021-03" db="EMBL/GenBank/DDBJ databases">
        <title>Fibrella sp. HMF5036 genome sequencing and assembly.</title>
        <authorList>
            <person name="Kang H."/>
            <person name="Kim H."/>
            <person name="Bae S."/>
            <person name="Joh K."/>
        </authorList>
    </citation>
    <scope>NUCLEOTIDE SEQUENCE [LARGE SCALE GENOMIC DNA]</scope>
    <source>
        <strain evidence="5 6">HMF5036</strain>
    </source>
</reference>
<dbReference type="Proteomes" id="UP000664795">
    <property type="component" value="Unassembled WGS sequence"/>
</dbReference>
<dbReference type="CDD" id="cd07341">
    <property type="entry name" value="M56_BlaR1_MecR1_like"/>
    <property type="match status" value="1"/>
</dbReference>
<dbReference type="InterPro" id="IPR052173">
    <property type="entry name" value="Beta-lactam_resp_regulator"/>
</dbReference>
<evidence type="ECO:0000313" key="6">
    <source>
        <dbReference type="Proteomes" id="UP000664795"/>
    </source>
</evidence>
<feature type="compositionally biased region" description="Basic residues" evidence="2">
    <location>
        <begin position="688"/>
        <end position="697"/>
    </location>
</feature>
<feature type="compositionally biased region" description="Low complexity" evidence="2">
    <location>
        <begin position="709"/>
        <end position="729"/>
    </location>
</feature>
<organism evidence="5 6">
    <name type="scientific">Fibrella aquatilis</name>
    <dbReference type="NCBI Taxonomy" id="2817059"/>
    <lineage>
        <taxon>Bacteria</taxon>
        <taxon>Pseudomonadati</taxon>
        <taxon>Bacteroidota</taxon>
        <taxon>Cytophagia</taxon>
        <taxon>Cytophagales</taxon>
        <taxon>Spirosomataceae</taxon>
        <taxon>Fibrella</taxon>
    </lineage>
</organism>
<gene>
    <name evidence="5" type="ORF">J2I48_25750</name>
</gene>
<feature type="compositionally biased region" description="Basic residues" evidence="2">
    <location>
        <begin position="751"/>
        <end position="760"/>
    </location>
</feature>
<dbReference type="Gene3D" id="3.30.2010.10">
    <property type="entry name" value="Metalloproteases ('zincins'), catalytic domain"/>
    <property type="match status" value="1"/>
</dbReference>
<keyword evidence="3" id="KW-0812">Transmembrane</keyword>
<keyword evidence="6" id="KW-1185">Reference proteome</keyword>
<protein>
    <submittedName>
        <fullName evidence="5">M48 family metalloprotease</fullName>
    </submittedName>
</protein>
<dbReference type="GO" id="GO:0008237">
    <property type="term" value="F:metallopeptidase activity"/>
    <property type="evidence" value="ECO:0007669"/>
    <property type="project" value="UniProtKB-KW"/>
</dbReference>
<feature type="transmembrane region" description="Helical" evidence="3">
    <location>
        <begin position="220"/>
        <end position="242"/>
    </location>
</feature>
<keyword evidence="5" id="KW-0482">Metalloprotease</keyword>
<feature type="transmembrane region" description="Helical" evidence="3">
    <location>
        <begin position="117"/>
        <end position="138"/>
    </location>
</feature>
<name>A0A939GCR2_9BACT</name>
<evidence type="ECO:0000259" key="4">
    <source>
        <dbReference type="Pfam" id="PF05569"/>
    </source>
</evidence>
<feature type="coiled-coil region" evidence="1">
    <location>
        <begin position="567"/>
        <end position="602"/>
    </location>
</feature>